<feature type="domain" description="CATSPERB head" evidence="5">
    <location>
        <begin position="525"/>
        <end position="704"/>
    </location>
</feature>
<dbReference type="AlphaFoldDB" id="A0A6P5LS27"/>
<dbReference type="InterPro" id="IPR048786">
    <property type="entry name" value="CATSPERB_N"/>
</dbReference>
<dbReference type="KEGG" id="pcw:110220310"/>
<dbReference type="InterPro" id="IPR048788">
    <property type="entry name" value="CATSPERB_2nd"/>
</dbReference>
<feature type="domain" description="Cation channel sperm-associated auxiliary subunit beta 2nd" evidence="4">
    <location>
        <begin position="155"/>
        <end position="486"/>
    </location>
</feature>
<keyword evidence="7" id="KW-1185">Reference proteome</keyword>
<proteinExistence type="predicted"/>
<keyword evidence="1" id="KW-0812">Transmembrane</keyword>
<dbReference type="Proteomes" id="UP000515140">
    <property type="component" value="Unplaced"/>
</dbReference>
<dbReference type="PANTHER" id="PTHR14705:SF0">
    <property type="entry name" value="CATION CHANNEL SPERM-ASSOCIATED AUXILIARY SUBUNIT BETA"/>
    <property type="match status" value="1"/>
</dbReference>
<evidence type="ECO:0000313" key="7">
    <source>
        <dbReference type="Proteomes" id="UP000515140"/>
    </source>
</evidence>
<dbReference type="InterPro" id="IPR028748">
    <property type="entry name" value="CATSPERB"/>
</dbReference>
<dbReference type="InParanoid" id="A0A6P5LS27"/>
<feature type="domain" description="Cation channel sperm-associated protein subunit beta C-terminal" evidence="2">
    <location>
        <begin position="821"/>
        <end position="1078"/>
    </location>
</feature>
<dbReference type="GO" id="GO:0036128">
    <property type="term" value="C:CatSper complex"/>
    <property type="evidence" value="ECO:0007669"/>
    <property type="project" value="InterPro"/>
</dbReference>
<dbReference type="RefSeq" id="XP_020859973.1">
    <property type="nucleotide sequence ID" value="XM_021004314.1"/>
</dbReference>
<dbReference type="InterPro" id="IPR048789">
    <property type="entry name" value="CATSPERB_C"/>
</dbReference>
<name>A0A6P5LS27_PHACI</name>
<gene>
    <name evidence="8" type="primary">LOC110220310</name>
</gene>
<dbReference type="PANTHER" id="PTHR14705">
    <property type="entry name" value="CATION CHANNEL SPERM-ASSOCIATED PROTEIN SUBUNIT BETA"/>
    <property type="match status" value="1"/>
</dbReference>
<dbReference type="Pfam" id="PF22831">
    <property type="entry name" value="CATSPERB_Ig-like"/>
    <property type="match status" value="1"/>
</dbReference>
<dbReference type="FunCoup" id="A0A6P5LS27">
    <property type="interactions" value="10"/>
</dbReference>
<dbReference type="Pfam" id="PF22830">
    <property type="entry name" value="CATSPERB_head"/>
    <property type="match status" value="1"/>
</dbReference>
<protein>
    <submittedName>
        <fullName evidence="8">Cation channel sperm-associated protein subunit beta-like</fullName>
    </submittedName>
</protein>
<feature type="domain" description="Cation channel sperm-associated auxiliary subunit beta N-terminal" evidence="3">
    <location>
        <begin position="18"/>
        <end position="138"/>
    </location>
</feature>
<sequence length="1102" mass="126581">GIWRGLRESSGTSRAVLACSSSRQVEHSDLIKLYLSSENLVIQCFFLSGVKINENAENTLNLLMSRGVTPSITIKNSTYARVFHFNLSKEREESTWSIEIPRKSITVNEDINPVEEWFVTITLQEGLETYVTEGTLLDLVREPILHWQIGISVHPSTIRKMVKHLLGLKIARNPCANDVAIIGMIIDETVAGYFFGVTYSGFWDNDETLWYDVTNSICILQDDYECQKSMLVDLILTNYHLVVLSTMGLFISSDIRYPNDTLKFERMEFCGYNTDDYYKAKLWYNEICLANQEDFEDDYIAIIFERSRSMSQPTICFYSTPPFSKWESCVPRKRKQRKKYDAHLLAFLIDYEMENAIYLFEKKNNSFAAARKFLNKSPKTALRFPTFFFPSDFHTVIGMAFHPRTHFLYVFGNQIWISYDGANSFEIVGNFFDDVIISSYHSFHSEEIIFVSRTSNLYFSKAGLKFYSKLGQSKLPIFELYYDHVGSEALVSMNETTKDCIDIYSVFDNEAVLKSNEDTELKTVLAPQYLTTSQMIFFAYVPQNASMETRKDQIFYPHHVGRKLQLNSYGNADIKKIMYHEDLVGFPSSAIATLSDPFALVSHLSSPSLLSSITIYDYKDSLFLIALHPEKYKHSSQFKNSDTHKTVVIPGYSSFLILEILNDTSVLALATMPVKVHVGMTFQSKSWFLYHFGTMNDSSMWSITTSSCKHVIIHDDVNTSSNIVKYLDLGSAFKFKIKVLSGVPRKIRVQSTPFLKIFVGHVFLMDVTTSAYWDETDSYVVEMEIVNRYLNKGTTTISFIIWQATADCHTSAIVMTLKSSCSYSKFMRMLPKYKLSSEDWESGQYRDENGFNIIKTLPNNYRPPSEIGKDIPTTNNFYNADPSRPKLRNYHPQSKKTGIYKQCLNKTSREDCNCTTEQKMSQNVAFSDCTEKVVRFPYPVNQYPLFLNIKDEDNLIPMEAPYLVTVSEVNKRTNWQLNQKMTVETAKMREYLEKSISDTVYNPKDLNLSITGSELYHFRVKVIPGVTFCELFTEFQIYVDNAPLPFPGRLLIASIVAVILGGIILAVFMKELFDIQIWLLLKNLVVRKNKVAESSSSFDEED</sequence>
<evidence type="ECO:0000313" key="8">
    <source>
        <dbReference type="RefSeq" id="XP_020859973.1"/>
    </source>
</evidence>
<keyword evidence="1" id="KW-1133">Transmembrane helix</keyword>
<evidence type="ECO:0000259" key="2">
    <source>
        <dbReference type="Pfam" id="PF15149"/>
    </source>
</evidence>
<dbReference type="Pfam" id="PF15149">
    <property type="entry name" value="CATSPERB_C"/>
    <property type="match status" value="1"/>
</dbReference>
<evidence type="ECO:0000256" key="1">
    <source>
        <dbReference type="SAM" id="Phobius"/>
    </source>
</evidence>
<evidence type="ECO:0000259" key="4">
    <source>
        <dbReference type="Pfam" id="PF21548"/>
    </source>
</evidence>
<reference evidence="8" key="1">
    <citation type="submission" date="2025-08" db="UniProtKB">
        <authorList>
            <consortium name="RefSeq"/>
        </authorList>
    </citation>
    <scope>IDENTIFICATION</scope>
    <source>
        <tissue evidence="8">Spleen</tissue>
    </source>
</reference>
<dbReference type="InterPro" id="IPR053904">
    <property type="entry name" value="CATSPERB_Ig-like"/>
</dbReference>
<evidence type="ECO:0000259" key="6">
    <source>
        <dbReference type="Pfam" id="PF22831"/>
    </source>
</evidence>
<feature type="non-terminal residue" evidence="8">
    <location>
        <position position="1"/>
    </location>
</feature>
<evidence type="ECO:0000259" key="3">
    <source>
        <dbReference type="Pfam" id="PF21541"/>
    </source>
</evidence>
<dbReference type="Pfam" id="PF21548">
    <property type="entry name" value="CATSPERB_2nd"/>
    <property type="match status" value="1"/>
</dbReference>
<feature type="transmembrane region" description="Helical" evidence="1">
    <location>
        <begin position="1050"/>
        <end position="1069"/>
    </location>
</feature>
<dbReference type="GeneID" id="110220310"/>
<accession>A0A6P5LS27</accession>
<dbReference type="GO" id="GO:0005929">
    <property type="term" value="C:cilium"/>
    <property type="evidence" value="ECO:0007669"/>
    <property type="project" value="TreeGrafter"/>
</dbReference>
<keyword evidence="1" id="KW-0472">Membrane</keyword>
<dbReference type="Pfam" id="PF21541">
    <property type="entry name" value="CATSPERB_1st"/>
    <property type="match status" value="1"/>
</dbReference>
<feature type="domain" description="CATSPERB Ig-like" evidence="6">
    <location>
        <begin position="712"/>
        <end position="819"/>
    </location>
</feature>
<organism evidence="7 8">
    <name type="scientific">Phascolarctos cinereus</name>
    <name type="common">Koala</name>
    <dbReference type="NCBI Taxonomy" id="38626"/>
    <lineage>
        <taxon>Eukaryota</taxon>
        <taxon>Metazoa</taxon>
        <taxon>Chordata</taxon>
        <taxon>Craniata</taxon>
        <taxon>Vertebrata</taxon>
        <taxon>Euteleostomi</taxon>
        <taxon>Mammalia</taxon>
        <taxon>Metatheria</taxon>
        <taxon>Diprotodontia</taxon>
        <taxon>Phascolarctidae</taxon>
        <taxon>Phascolarctos</taxon>
    </lineage>
</organism>
<dbReference type="InterPro" id="IPR053903">
    <property type="entry name" value="CATSPERB_head"/>
</dbReference>
<evidence type="ECO:0000259" key="5">
    <source>
        <dbReference type="Pfam" id="PF22830"/>
    </source>
</evidence>